<dbReference type="EMBL" id="AJLS01000058">
    <property type="protein sequence ID" value="EKN69245.1"/>
    <property type="molecule type" value="Genomic_DNA"/>
</dbReference>
<dbReference type="RefSeq" id="WP_007085225.1">
    <property type="nucleotide sequence ID" value="NZ_AJLS01000058.1"/>
</dbReference>
<reference evidence="2 3" key="1">
    <citation type="journal article" date="2012" name="Front. Microbiol.">
        <title>Redundancy and modularity in membrane-associated dissimilatory nitrate reduction in Bacillus.</title>
        <authorList>
            <person name="Heylen K."/>
            <person name="Keltjens J."/>
        </authorList>
    </citation>
    <scope>NUCLEOTIDE SEQUENCE [LARGE SCALE GENOMIC DNA]</scope>
    <source>
        <strain evidence="3">LMG 21833T</strain>
    </source>
</reference>
<dbReference type="Proteomes" id="UP000006316">
    <property type="component" value="Unassembled WGS sequence"/>
</dbReference>
<dbReference type="Gene3D" id="3.40.50.2000">
    <property type="entry name" value="Glycogen Phosphorylase B"/>
    <property type="match status" value="2"/>
</dbReference>
<dbReference type="NCBIfam" id="NF038011">
    <property type="entry name" value="PelF"/>
    <property type="match status" value="1"/>
</dbReference>
<protein>
    <recommendedName>
        <fullName evidence="1">DUF3492 domain-containing protein</fullName>
    </recommendedName>
</protein>
<sequence>MRICIIAEGSYPYVTGGVSSWIQTLVSCMPEHEFILYAIGAHEKTRGKFKYKLPPNLIEVKEIFLDSYLSETGEPGKDYRLNPLQKRAIKSLLDSGTTDWDLLFSLFRSRKMDSVSNFIMSRDLFDIIHELCVERYSQIPFTELFWSVRAMLLPLFWLLSNPVPEADLYHSVSTGYAGVVAGYGKYLNKRPYLLTEHGIYTREREEEIIKSDWIKGYFKDLWIRYFYSLSQCAYSSTDGVISLFNKNKEIQTEIGCDDEKIKIIPNGVDPEGFANLPQKSQEEEAYINIGAVVRVVPIKDIKTMIQSFAIVKRTVTQARFYIFGPFEEDLEYYEECLQLLESLGTKDIYFTGAVNIKDYIGRMDILVLSSISEGQPLALLEGMASGKPFVSTNVGSCSELLNGVNDGIGPAGIIVPVMHYVEMAEAIIQLAENPDMCKEMGANGELRVREIYTRERFIEQYKQIYESMGFLQWQELASN</sequence>
<evidence type="ECO:0000313" key="2">
    <source>
        <dbReference type="EMBL" id="EKN69245.1"/>
    </source>
</evidence>
<dbReference type="STRING" id="1117379.BABA_11041"/>
<dbReference type="AlphaFoldDB" id="K6CDN1"/>
<dbReference type="PATRIC" id="fig|1117379.3.peg.2304"/>
<dbReference type="Pfam" id="PF13692">
    <property type="entry name" value="Glyco_trans_1_4"/>
    <property type="match status" value="1"/>
</dbReference>
<dbReference type="SUPFAM" id="SSF53756">
    <property type="entry name" value="UDP-Glycosyltransferase/glycogen phosphorylase"/>
    <property type="match status" value="1"/>
</dbReference>
<name>K6CDN1_9BACI</name>
<dbReference type="OrthoDB" id="9772485at2"/>
<evidence type="ECO:0000259" key="1">
    <source>
        <dbReference type="Pfam" id="PF11997"/>
    </source>
</evidence>
<evidence type="ECO:0000313" key="3">
    <source>
        <dbReference type="Proteomes" id="UP000006316"/>
    </source>
</evidence>
<accession>K6CDN1</accession>
<dbReference type="PANTHER" id="PTHR12526">
    <property type="entry name" value="GLYCOSYLTRANSFERASE"/>
    <property type="match status" value="1"/>
</dbReference>
<gene>
    <name evidence="2" type="ORF">BABA_11041</name>
</gene>
<dbReference type="InterPro" id="IPR047691">
    <property type="entry name" value="PelF-like"/>
</dbReference>
<dbReference type="Pfam" id="PF11997">
    <property type="entry name" value="DUF3492"/>
    <property type="match status" value="1"/>
</dbReference>
<dbReference type="eggNOG" id="COG0438">
    <property type="taxonomic scope" value="Bacteria"/>
</dbReference>
<organism evidence="2 3">
    <name type="scientific">Neobacillus bataviensis LMG 21833</name>
    <dbReference type="NCBI Taxonomy" id="1117379"/>
    <lineage>
        <taxon>Bacteria</taxon>
        <taxon>Bacillati</taxon>
        <taxon>Bacillota</taxon>
        <taxon>Bacilli</taxon>
        <taxon>Bacillales</taxon>
        <taxon>Bacillaceae</taxon>
        <taxon>Neobacillus</taxon>
    </lineage>
</organism>
<proteinExistence type="predicted"/>
<comment type="caution">
    <text evidence="2">The sequence shown here is derived from an EMBL/GenBank/DDBJ whole genome shotgun (WGS) entry which is preliminary data.</text>
</comment>
<dbReference type="PROSITE" id="PS51257">
    <property type="entry name" value="PROKAR_LIPOPROTEIN"/>
    <property type="match status" value="1"/>
</dbReference>
<dbReference type="InterPro" id="IPR022622">
    <property type="entry name" value="DUF3492"/>
</dbReference>
<keyword evidence="3" id="KW-1185">Reference proteome</keyword>
<dbReference type="PANTHER" id="PTHR12526:SF608">
    <property type="entry name" value="PELF"/>
    <property type="match status" value="1"/>
</dbReference>
<feature type="domain" description="DUF3492" evidence="1">
    <location>
        <begin position="1"/>
        <end position="258"/>
    </location>
</feature>